<feature type="transmembrane region" description="Helical" evidence="6">
    <location>
        <begin position="12"/>
        <end position="31"/>
    </location>
</feature>
<feature type="transmembrane region" description="Helical" evidence="6">
    <location>
        <begin position="100"/>
        <end position="126"/>
    </location>
</feature>
<dbReference type="InterPro" id="IPR030184">
    <property type="entry name" value="WAT1-related"/>
</dbReference>
<reference evidence="8 9" key="1">
    <citation type="submission" date="2019-04" db="EMBL/GenBank/DDBJ databases">
        <title>An improved genome assembly and genetic linkage map for asparagus bean, Vigna unguiculata ssp. sesquipedialis.</title>
        <authorList>
            <person name="Xia Q."/>
            <person name="Zhang R."/>
            <person name="Dong Y."/>
        </authorList>
    </citation>
    <scope>NUCLEOTIDE SEQUENCE [LARGE SCALE GENOMIC DNA]</scope>
    <source>
        <tissue evidence="8">Leaf</tissue>
    </source>
</reference>
<dbReference type="AlphaFoldDB" id="A0A4D6KRM5"/>
<dbReference type="GO" id="GO:0022857">
    <property type="term" value="F:transmembrane transporter activity"/>
    <property type="evidence" value="ECO:0007669"/>
    <property type="project" value="InterPro"/>
</dbReference>
<feature type="transmembrane region" description="Helical" evidence="6">
    <location>
        <begin position="500"/>
        <end position="519"/>
    </location>
</feature>
<evidence type="ECO:0000313" key="8">
    <source>
        <dbReference type="EMBL" id="QCD76504.1"/>
    </source>
</evidence>
<feature type="transmembrane region" description="Helical" evidence="6">
    <location>
        <begin position="531"/>
        <end position="549"/>
    </location>
</feature>
<feature type="transmembrane region" description="Helical" evidence="6">
    <location>
        <begin position="407"/>
        <end position="428"/>
    </location>
</feature>
<keyword evidence="9" id="KW-1185">Reference proteome</keyword>
<feature type="transmembrane region" description="Helical" evidence="6">
    <location>
        <begin position="75"/>
        <end position="94"/>
    </location>
</feature>
<dbReference type="InterPro" id="IPR037185">
    <property type="entry name" value="EmrE-like"/>
</dbReference>
<dbReference type="InterPro" id="IPR000620">
    <property type="entry name" value="EamA_dom"/>
</dbReference>
<comment type="similarity">
    <text evidence="2">Belongs to the drug/metabolite transporter (DMT) superfamily. Plant drug/metabolite exporter (P-DME) (TC 2.A.7.4) family.</text>
</comment>
<feature type="transmembrane region" description="Helical" evidence="6">
    <location>
        <begin position="612"/>
        <end position="631"/>
    </location>
</feature>
<feature type="transmembrane region" description="Helical" evidence="6">
    <location>
        <begin position="468"/>
        <end position="488"/>
    </location>
</feature>
<organism evidence="8 9">
    <name type="scientific">Vigna unguiculata</name>
    <name type="common">Cowpea</name>
    <dbReference type="NCBI Taxonomy" id="3917"/>
    <lineage>
        <taxon>Eukaryota</taxon>
        <taxon>Viridiplantae</taxon>
        <taxon>Streptophyta</taxon>
        <taxon>Embryophyta</taxon>
        <taxon>Tracheophyta</taxon>
        <taxon>Spermatophyta</taxon>
        <taxon>Magnoliopsida</taxon>
        <taxon>eudicotyledons</taxon>
        <taxon>Gunneridae</taxon>
        <taxon>Pentapetalae</taxon>
        <taxon>rosids</taxon>
        <taxon>fabids</taxon>
        <taxon>Fabales</taxon>
        <taxon>Fabaceae</taxon>
        <taxon>Papilionoideae</taxon>
        <taxon>50 kb inversion clade</taxon>
        <taxon>NPAAA clade</taxon>
        <taxon>indigoferoid/millettioid clade</taxon>
        <taxon>Phaseoleae</taxon>
        <taxon>Vigna</taxon>
    </lineage>
</organism>
<evidence type="ECO:0000256" key="1">
    <source>
        <dbReference type="ARBA" id="ARBA00004141"/>
    </source>
</evidence>
<dbReference type="Pfam" id="PF00892">
    <property type="entry name" value="EamA"/>
    <property type="match status" value="4"/>
</dbReference>
<dbReference type="GO" id="GO:0016020">
    <property type="term" value="C:membrane"/>
    <property type="evidence" value="ECO:0007669"/>
    <property type="project" value="UniProtKB-SubCell"/>
</dbReference>
<feature type="domain" description="EamA" evidence="7">
    <location>
        <begin position="13"/>
        <end position="139"/>
    </location>
</feature>
<keyword evidence="3 6" id="KW-0812">Transmembrane</keyword>
<evidence type="ECO:0000256" key="2">
    <source>
        <dbReference type="ARBA" id="ARBA00007635"/>
    </source>
</evidence>
<feature type="domain" description="EamA" evidence="7">
    <location>
        <begin position="582"/>
        <end position="720"/>
    </location>
</feature>
<feature type="domain" description="EamA" evidence="7">
    <location>
        <begin position="406"/>
        <end position="546"/>
    </location>
</feature>
<feature type="transmembrane region" description="Helical" evidence="6">
    <location>
        <begin position="440"/>
        <end position="456"/>
    </location>
</feature>
<evidence type="ECO:0000256" key="3">
    <source>
        <dbReference type="ARBA" id="ARBA00022692"/>
    </source>
</evidence>
<sequence>MRDIGEVVHGLKPALLMLMVQIAFASVNVLYKLAINDGMSVRIITAYRLIFAAASTVPLALIFERKNLQTLTWRVILKSFFCGLFGGSLFQNLYFESLKLISATFASAVFNLIPAVTFILAVTCGFEKLNFQRVAGKAKVLGTITGVGGAMMLTFLKGVEINIWNFHINLLHKKGTTETLNGDSGSKLLGVFCGLGSCLCFALWLIIQAEMSKEFPGHHSSTALMSIMGAIQATVFALCIEKDWSQWRLGWSIRLLAAAYSGIVASGIMVVVIAWCVRMRGPLFASVFNPLLLVLVAIAGSLMLDENLYVGSVIGAVLIVMGLYMVLWGKSKEMERVSDLETTPELEEIEVVVTCRATEDDKSVYSNDKYTCSERNIIEKDNDDASKSRDEGQDNEMMNAMHGLKPVLLMVLVQIAYTAVNVLFKLAINDGMSVKVATTYRLAFGSAFTVPLALISERKKRPKMTWRVLFMAFLCGLFGGSLFQNLFYESLALTSATFASALYNLIPAITFVLAISCGLERLNLRAAAGRAKVLGTVIGIGGAMVLTFIRGAEINIWPFHINLMHPRQHQESHVAESSNTLLGALCSIASCFSFSLWLTIQAKMSKEYPCHYSSTAMMSTLGAIQAAAFGFCFERDFSQWKLGWNIRLLAVAYSGIVASGIVVIITAWCIQMRGPLFASVFNPLMLVLVAIAGSLMLNESLYVGSVVGAVLIVCGLYMVLWGKSKEMKNITQLVPSETIREAEAVEVVVVSTPMDYEKCDHNNNRSEITATTRNVDKDCGDFNKK</sequence>
<keyword evidence="4 6" id="KW-1133">Transmembrane helix</keyword>
<gene>
    <name evidence="8" type="ORF">DEO72_LG1g123</name>
</gene>
<feature type="transmembrane region" description="Helical" evidence="6">
    <location>
        <begin position="581"/>
        <end position="600"/>
    </location>
</feature>
<accession>A0A4D6KRM5</accession>
<comment type="subcellular location">
    <subcellularLocation>
        <location evidence="1">Membrane</location>
        <topology evidence="1">Multi-pass membrane protein</topology>
    </subcellularLocation>
</comment>
<evidence type="ECO:0000256" key="4">
    <source>
        <dbReference type="ARBA" id="ARBA00022989"/>
    </source>
</evidence>
<feature type="transmembrane region" description="Helical" evidence="6">
    <location>
        <begin position="258"/>
        <end position="276"/>
    </location>
</feature>
<feature type="transmembrane region" description="Helical" evidence="6">
    <location>
        <begin position="43"/>
        <end position="63"/>
    </location>
</feature>
<proteinExistence type="inferred from homology"/>
<dbReference type="SUPFAM" id="SSF103481">
    <property type="entry name" value="Multidrug resistance efflux transporter EmrE"/>
    <property type="match status" value="4"/>
</dbReference>
<feature type="transmembrane region" description="Helical" evidence="6">
    <location>
        <begin position="308"/>
        <end position="327"/>
    </location>
</feature>
<feature type="transmembrane region" description="Helical" evidence="6">
    <location>
        <begin position="701"/>
        <end position="720"/>
    </location>
</feature>
<evidence type="ECO:0000313" key="9">
    <source>
        <dbReference type="Proteomes" id="UP000501690"/>
    </source>
</evidence>
<evidence type="ECO:0000256" key="6">
    <source>
        <dbReference type="SAM" id="Phobius"/>
    </source>
</evidence>
<feature type="domain" description="EamA" evidence="7">
    <location>
        <begin position="189"/>
        <end position="327"/>
    </location>
</feature>
<dbReference type="Proteomes" id="UP000501690">
    <property type="component" value="Linkage Group LG1"/>
</dbReference>
<feature type="transmembrane region" description="Helical" evidence="6">
    <location>
        <begin position="651"/>
        <end position="669"/>
    </location>
</feature>
<evidence type="ECO:0000259" key="7">
    <source>
        <dbReference type="Pfam" id="PF00892"/>
    </source>
</evidence>
<evidence type="ECO:0000256" key="5">
    <source>
        <dbReference type="ARBA" id="ARBA00023136"/>
    </source>
</evidence>
<keyword evidence="5 6" id="KW-0472">Membrane</keyword>
<protein>
    <submittedName>
        <fullName evidence="8">WAT1-related protein</fullName>
    </submittedName>
</protein>
<feature type="transmembrane region" description="Helical" evidence="6">
    <location>
        <begin position="283"/>
        <end position="302"/>
    </location>
</feature>
<feature type="transmembrane region" description="Helical" evidence="6">
    <location>
        <begin position="219"/>
        <end position="238"/>
    </location>
</feature>
<name>A0A4D6KRM5_VIGUN</name>
<dbReference type="EMBL" id="CP039345">
    <property type="protein sequence ID" value="QCD76504.1"/>
    <property type="molecule type" value="Genomic_DNA"/>
</dbReference>
<feature type="transmembrane region" description="Helical" evidence="6">
    <location>
        <begin position="676"/>
        <end position="695"/>
    </location>
</feature>
<dbReference type="PANTHER" id="PTHR31218">
    <property type="entry name" value="WAT1-RELATED PROTEIN"/>
    <property type="match status" value="1"/>
</dbReference>
<feature type="transmembrane region" description="Helical" evidence="6">
    <location>
        <begin position="188"/>
        <end position="207"/>
    </location>
</feature>